<dbReference type="Pfam" id="PF00475">
    <property type="entry name" value="IGPD"/>
    <property type="match status" value="1"/>
</dbReference>
<evidence type="ECO:0000256" key="6">
    <source>
        <dbReference type="ARBA" id="ARBA00022801"/>
    </source>
</evidence>
<keyword evidence="7 12" id="KW-0460">Magnesium</keyword>
<dbReference type="EMBL" id="SMAD01000005">
    <property type="protein sequence ID" value="TCS87375.1"/>
    <property type="molecule type" value="Genomic_DNA"/>
</dbReference>
<dbReference type="InterPro" id="IPR005954">
    <property type="entry name" value="HisB_N"/>
</dbReference>
<comment type="catalytic activity">
    <reaction evidence="12">
        <text>D-erythro-1-(imidazol-4-yl)glycerol 3-phosphate = 3-(imidazol-4-yl)-2-oxopropyl phosphate + H2O</text>
        <dbReference type="Rhea" id="RHEA:11040"/>
        <dbReference type="ChEBI" id="CHEBI:15377"/>
        <dbReference type="ChEBI" id="CHEBI:57766"/>
        <dbReference type="ChEBI" id="CHEBI:58278"/>
        <dbReference type="EC" id="4.2.1.19"/>
    </reaction>
</comment>
<proteinExistence type="inferred from homology"/>
<dbReference type="GO" id="GO:0000105">
    <property type="term" value="P:L-histidine biosynthetic process"/>
    <property type="evidence" value="ECO:0007669"/>
    <property type="project" value="UniProtKB-UniRule"/>
</dbReference>
<dbReference type="SUPFAM" id="SSF56784">
    <property type="entry name" value="HAD-like"/>
    <property type="match status" value="1"/>
</dbReference>
<dbReference type="EC" id="4.2.1.19" evidence="12"/>
<dbReference type="Proteomes" id="UP000295807">
    <property type="component" value="Unassembled WGS sequence"/>
</dbReference>
<keyword evidence="8 12" id="KW-0368">Histidine biosynthesis</keyword>
<evidence type="ECO:0000313" key="14">
    <source>
        <dbReference type="Proteomes" id="UP000295807"/>
    </source>
</evidence>
<dbReference type="Gene3D" id="3.30.230.40">
    <property type="entry name" value="Imidazole glycerol phosphate dehydratase, domain 1"/>
    <property type="match status" value="2"/>
</dbReference>
<dbReference type="InterPro" id="IPR023214">
    <property type="entry name" value="HAD_sf"/>
</dbReference>
<evidence type="ECO:0000256" key="1">
    <source>
        <dbReference type="ARBA" id="ARBA00001946"/>
    </source>
</evidence>
<comment type="caution">
    <text evidence="13">The sequence shown here is derived from an EMBL/GenBank/DDBJ whole genome shotgun (WGS) entry which is preliminary data.</text>
</comment>
<evidence type="ECO:0000256" key="9">
    <source>
        <dbReference type="ARBA" id="ARBA00023239"/>
    </source>
</evidence>
<keyword evidence="4 12" id="KW-0028">Amino-acid biosynthesis</keyword>
<comment type="similarity">
    <text evidence="12">In the N-terminal section; belongs to the histidinol-phosphatase family.</text>
</comment>
<dbReference type="GO" id="GO:0004424">
    <property type="term" value="F:imidazoleglycerol-phosphate dehydratase activity"/>
    <property type="evidence" value="ECO:0007669"/>
    <property type="project" value="UniProtKB-UniRule"/>
</dbReference>
<dbReference type="NCBIfam" id="NF003937">
    <property type="entry name" value="PRK05446.1"/>
    <property type="match status" value="1"/>
</dbReference>
<dbReference type="HAMAP" id="MF_00076">
    <property type="entry name" value="HisB"/>
    <property type="match status" value="1"/>
</dbReference>
<dbReference type="InterPro" id="IPR006549">
    <property type="entry name" value="HAD-SF_hydro_IIIA"/>
</dbReference>
<keyword evidence="9 12" id="KW-0456">Lyase</keyword>
<dbReference type="InterPro" id="IPR020566">
    <property type="entry name" value="His_synth_bifunc_HisB"/>
</dbReference>
<dbReference type="FunFam" id="3.30.230.40:FF:000001">
    <property type="entry name" value="Imidazoleglycerol-phosphate dehydratase HisB"/>
    <property type="match status" value="1"/>
</dbReference>
<comment type="caution">
    <text evidence="12">Lacks conserved residue(s) required for the propagation of feature annotation.</text>
</comment>
<dbReference type="CDD" id="cd07503">
    <property type="entry name" value="HAD_HisB-N"/>
    <property type="match status" value="1"/>
</dbReference>
<keyword evidence="6 12" id="KW-0378">Hydrolase</keyword>
<dbReference type="NCBIfam" id="TIGR01261">
    <property type="entry name" value="hisB_Nterm"/>
    <property type="match status" value="1"/>
</dbReference>
<keyword evidence="5 12" id="KW-0479">Metal-binding</keyword>
<dbReference type="PROSITE" id="PS00954">
    <property type="entry name" value="IGP_DEHYDRATASE_1"/>
    <property type="match status" value="1"/>
</dbReference>
<comment type="subcellular location">
    <subcellularLocation>
        <location evidence="12">Cytoplasm</location>
    </subcellularLocation>
</comment>
<dbReference type="UniPathway" id="UPA00031">
    <property type="reaction ID" value="UER00011"/>
</dbReference>
<dbReference type="FunFam" id="3.30.230.40:FF:000003">
    <property type="entry name" value="Imidazoleglycerol-phosphate dehydratase HisB"/>
    <property type="match status" value="1"/>
</dbReference>
<dbReference type="SUPFAM" id="SSF54211">
    <property type="entry name" value="Ribosomal protein S5 domain 2-like"/>
    <property type="match status" value="2"/>
</dbReference>
<organism evidence="13 14">
    <name type="scientific">Anseongella ginsenosidimutans</name>
    <dbReference type="NCBI Taxonomy" id="496056"/>
    <lineage>
        <taxon>Bacteria</taxon>
        <taxon>Pseudomonadati</taxon>
        <taxon>Bacteroidota</taxon>
        <taxon>Sphingobacteriia</taxon>
        <taxon>Sphingobacteriales</taxon>
        <taxon>Sphingobacteriaceae</taxon>
        <taxon>Anseongella</taxon>
    </lineage>
</organism>
<dbReference type="PROSITE" id="PS00955">
    <property type="entry name" value="IGP_DEHYDRATASE_2"/>
    <property type="match status" value="1"/>
</dbReference>
<dbReference type="InterPro" id="IPR038494">
    <property type="entry name" value="IGPD_sf"/>
</dbReference>
<comment type="pathway">
    <text evidence="2 12">Amino-acid biosynthesis; L-histidine biosynthesis; L-histidine from 5-phospho-alpha-D-ribose 1-diphosphate: step 6/9.</text>
</comment>
<dbReference type="PANTHER" id="PTHR23133:SF2">
    <property type="entry name" value="IMIDAZOLEGLYCEROL-PHOSPHATE DEHYDRATASE"/>
    <property type="match status" value="1"/>
</dbReference>
<dbReference type="Gene3D" id="3.40.50.1000">
    <property type="entry name" value="HAD superfamily/HAD-like"/>
    <property type="match status" value="1"/>
</dbReference>
<name>A0A4R3KUA2_9SPHI</name>
<feature type="active site" description="Nucleophile" evidence="12">
    <location>
        <position position="8"/>
    </location>
</feature>
<dbReference type="PANTHER" id="PTHR23133">
    <property type="entry name" value="IMIDAZOLEGLYCEROL-PHOSPHATE DEHYDRATASE HIS7"/>
    <property type="match status" value="1"/>
</dbReference>
<dbReference type="InterPro" id="IPR020565">
    <property type="entry name" value="ImidazoleglycerP_deHydtase_CS"/>
</dbReference>
<comment type="cofactor">
    <cofactor evidence="1 12">
        <name>Mg(2+)</name>
        <dbReference type="ChEBI" id="CHEBI:18420"/>
    </cofactor>
</comment>
<comment type="catalytic activity">
    <reaction evidence="11 12">
        <text>L-histidinol phosphate + H2O = L-histidinol + phosphate</text>
        <dbReference type="Rhea" id="RHEA:14465"/>
        <dbReference type="ChEBI" id="CHEBI:15377"/>
        <dbReference type="ChEBI" id="CHEBI:43474"/>
        <dbReference type="ChEBI" id="CHEBI:57699"/>
        <dbReference type="ChEBI" id="CHEBI:57980"/>
        <dbReference type="EC" id="3.1.3.15"/>
    </reaction>
</comment>
<feature type="binding site" evidence="12">
    <location>
        <position position="10"/>
    </location>
    <ligand>
        <name>Mg(2+)</name>
        <dbReference type="ChEBI" id="CHEBI:18420"/>
    </ligand>
</feature>
<dbReference type="NCBIfam" id="NF002111">
    <property type="entry name" value="PRK00951.2-1"/>
    <property type="match status" value="1"/>
</dbReference>
<feature type="binding site" evidence="12">
    <location>
        <position position="8"/>
    </location>
    <ligand>
        <name>Mg(2+)</name>
        <dbReference type="ChEBI" id="CHEBI:18420"/>
    </ligand>
</feature>
<comment type="similarity">
    <text evidence="12">In the C-terminal section; belongs to the imidazoleglycerol-phosphate dehydratase family.</text>
</comment>
<feature type="region of interest" description="Imidazoleglycerol-phosphate dehydratase" evidence="12">
    <location>
        <begin position="175"/>
        <end position="364"/>
    </location>
</feature>
<dbReference type="NCBIfam" id="NF002114">
    <property type="entry name" value="PRK00951.2-4"/>
    <property type="match status" value="1"/>
</dbReference>
<feature type="binding site" evidence="12">
    <location>
        <position position="129"/>
    </location>
    <ligand>
        <name>Mg(2+)</name>
        <dbReference type="ChEBI" id="CHEBI:18420"/>
    </ligand>
</feature>
<dbReference type="CDD" id="cd07914">
    <property type="entry name" value="IGPD"/>
    <property type="match status" value="1"/>
</dbReference>
<evidence type="ECO:0000256" key="3">
    <source>
        <dbReference type="ARBA" id="ARBA00022490"/>
    </source>
</evidence>
<evidence type="ECO:0000256" key="2">
    <source>
        <dbReference type="ARBA" id="ARBA00005047"/>
    </source>
</evidence>
<sequence>MKKVLFIDRDGTIIAEPPFDFQVDSLEKLEFLPYAISSLKKLQDYGYELLMVSNQDGRGTDSFPEEDFLKPQEKMLTVLRNEGVEFAEIFIDPSFEHENSPNRKPNTGLLVPYLARNQVDMTHSYVIGDRYTDVQLAKNLGCKSIRFGPENDPEADISLSSWQEITAFLCKGQNRRASLERNTKETRIRLLLDLDGAGTPHINTGLKFYDHMLDQLVKHSGIDLELNVEGDLEVDEHHTIEDTAIALGQAFRQALGDKRGIERYGFLLPMDEALIQCAIDLSGRAWMVFKGSFKREYVGDFPTEMFEHWLKSFSDNAGINLNLHILEGQNDHHKIEASFKALAKCIKQAIKITSDELPTTKGTL</sequence>
<feature type="region of interest" description="Histidinol-phosphatase" evidence="12">
    <location>
        <begin position="1"/>
        <end position="174"/>
    </location>
</feature>
<comment type="pathway">
    <text evidence="12">Amino-acid biosynthesis; L-histidine biosynthesis; L-histidine from 5-phospho-alpha-D-ribose 1-diphosphate: step 8/9.</text>
</comment>
<reference evidence="13 14" key="1">
    <citation type="submission" date="2019-03" db="EMBL/GenBank/DDBJ databases">
        <title>Genomic Encyclopedia of Type Strains, Phase IV (KMG-IV): sequencing the most valuable type-strain genomes for metagenomic binning, comparative biology and taxonomic classification.</title>
        <authorList>
            <person name="Goeker M."/>
        </authorList>
    </citation>
    <scope>NUCLEOTIDE SEQUENCE [LARGE SCALE GENOMIC DNA]</scope>
    <source>
        <strain evidence="13 14">DSM 21100</strain>
    </source>
</reference>
<gene>
    <name evidence="12" type="primary">hisB</name>
    <name evidence="13" type="ORF">EDD80_105189</name>
</gene>
<evidence type="ECO:0000256" key="5">
    <source>
        <dbReference type="ARBA" id="ARBA00022723"/>
    </source>
</evidence>
<dbReference type="GO" id="GO:0004401">
    <property type="term" value="F:histidinol-phosphatase activity"/>
    <property type="evidence" value="ECO:0007669"/>
    <property type="project" value="UniProtKB-UniRule"/>
</dbReference>
<evidence type="ECO:0000313" key="13">
    <source>
        <dbReference type="EMBL" id="TCS87375.1"/>
    </source>
</evidence>
<dbReference type="InterPro" id="IPR006543">
    <property type="entry name" value="Histidinol-phos"/>
</dbReference>
<dbReference type="GO" id="GO:0005737">
    <property type="term" value="C:cytoplasm"/>
    <property type="evidence" value="ECO:0007669"/>
    <property type="project" value="UniProtKB-SubCell"/>
</dbReference>
<accession>A0A4R3KUA2</accession>
<feature type="active site" description="Proton donor" evidence="12">
    <location>
        <position position="10"/>
    </location>
</feature>
<evidence type="ECO:0000256" key="7">
    <source>
        <dbReference type="ARBA" id="ARBA00022842"/>
    </source>
</evidence>
<dbReference type="OrthoDB" id="9790411at2"/>
<dbReference type="Pfam" id="PF13242">
    <property type="entry name" value="Hydrolase_like"/>
    <property type="match status" value="1"/>
</dbReference>
<keyword evidence="3 12" id="KW-0963">Cytoplasm</keyword>
<dbReference type="HAMAP" id="MF_01022">
    <property type="entry name" value="Bifunc_HisB"/>
    <property type="match status" value="1"/>
</dbReference>
<evidence type="ECO:0000256" key="11">
    <source>
        <dbReference type="ARBA" id="ARBA00049158"/>
    </source>
</evidence>
<dbReference type="NCBIfam" id="TIGR01662">
    <property type="entry name" value="HAD-SF-IIIA"/>
    <property type="match status" value="1"/>
</dbReference>
<keyword evidence="10 12" id="KW-0511">Multifunctional enzyme</keyword>
<evidence type="ECO:0000256" key="4">
    <source>
        <dbReference type="ARBA" id="ARBA00022605"/>
    </source>
</evidence>
<evidence type="ECO:0000256" key="12">
    <source>
        <dbReference type="HAMAP-Rule" id="MF_01022"/>
    </source>
</evidence>
<dbReference type="RefSeq" id="WP_132129164.1">
    <property type="nucleotide sequence ID" value="NZ_CP042432.1"/>
</dbReference>
<dbReference type="NCBIfam" id="TIGR01656">
    <property type="entry name" value="Histidinol-ppas"/>
    <property type="match status" value="1"/>
</dbReference>
<keyword evidence="14" id="KW-1185">Reference proteome</keyword>
<dbReference type="EC" id="3.1.3.15" evidence="12"/>
<dbReference type="InterPro" id="IPR036412">
    <property type="entry name" value="HAD-like_sf"/>
</dbReference>
<dbReference type="AlphaFoldDB" id="A0A4R3KUA2"/>
<evidence type="ECO:0000256" key="10">
    <source>
        <dbReference type="ARBA" id="ARBA00023268"/>
    </source>
</evidence>
<protein>
    <recommendedName>
        <fullName evidence="12">Histidine biosynthesis bifunctional protein HisB</fullName>
    </recommendedName>
    <domain>
        <recommendedName>
            <fullName evidence="12">Histidinol-phosphatase</fullName>
            <ecNumber evidence="12">3.1.3.15</ecNumber>
        </recommendedName>
    </domain>
    <domain>
        <recommendedName>
            <fullName evidence="12">Imidazoleglycerol-phosphate dehydratase</fullName>
            <shortName evidence="12">IGPD</shortName>
            <ecNumber evidence="12">4.2.1.19</ecNumber>
        </recommendedName>
    </domain>
</protein>
<evidence type="ECO:0000256" key="8">
    <source>
        <dbReference type="ARBA" id="ARBA00023102"/>
    </source>
</evidence>
<dbReference type="GO" id="GO:0046872">
    <property type="term" value="F:metal ion binding"/>
    <property type="evidence" value="ECO:0007669"/>
    <property type="project" value="UniProtKB-KW"/>
</dbReference>
<dbReference type="InterPro" id="IPR000807">
    <property type="entry name" value="ImidazoleglycerolP_deHydtase"/>
</dbReference>
<dbReference type="InterPro" id="IPR020568">
    <property type="entry name" value="Ribosomal_Su5_D2-typ_SF"/>
</dbReference>